<evidence type="ECO:0000256" key="1">
    <source>
        <dbReference type="SAM" id="MobiDB-lite"/>
    </source>
</evidence>
<reference evidence="2 3" key="1">
    <citation type="journal article" date="2023" name="Mol. Biol. Evol.">
        <title>Genomics of Secondarily Temperate Adaptation in the Only Non-Antarctic Icefish.</title>
        <authorList>
            <person name="Rivera-Colon A.G."/>
            <person name="Rayamajhi N."/>
            <person name="Minhas B.F."/>
            <person name="Madrigal G."/>
            <person name="Bilyk K.T."/>
            <person name="Yoon V."/>
            <person name="Hune M."/>
            <person name="Gregory S."/>
            <person name="Cheng C.H.C."/>
            <person name="Catchen J.M."/>
        </authorList>
    </citation>
    <scope>NUCLEOTIDE SEQUENCE [LARGE SCALE GENOMIC DNA]</scope>
    <source>
        <tissue evidence="2">White muscle</tissue>
    </source>
</reference>
<dbReference type="AlphaFoldDB" id="A0AAN8CRL4"/>
<feature type="region of interest" description="Disordered" evidence="1">
    <location>
        <begin position="58"/>
        <end position="79"/>
    </location>
</feature>
<dbReference type="EMBL" id="JAURVH010001529">
    <property type="protein sequence ID" value="KAK5908986.1"/>
    <property type="molecule type" value="Genomic_DNA"/>
</dbReference>
<accession>A0AAN8CRL4</accession>
<keyword evidence="3" id="KW-1185">Reference proteome</keyword>
<dbReference type="Proteomes" id="UP001331515">
    <property type="component" value="Unassembled WGS sequence"/>
</dbReference>
<gene>
    <name evidence="2" type="ORF">CgunFtcFv8_016998</name>
</gene>
<sequence length="79" mass="8898">MIRRDVPERRTDSWLFRWNVAFRDSCESGQGIGRGLTDALWVEASLMHYGSRSIHYASTHPARRPAAPRGHGARDSTGC</sequence>
<comment type="caution">
    <text evidence="2">The sequence shown here is derived from an EMBL/GenBank/DDBJ whole genome shotgun (WGS) entry which is preliminary data.</text>
</comment>
<proteinExistence type="predicted"/>
<name>A0AAN8CRL4_CHAGU</name>
<evidence type="ECO:0000313" key="3">
    <source>
        <dbReference type="Proteomes" id="UP001331515"/>
    </source>
</evidence>
<organism evidence="2 3">
    <name type="scientific">Champsocephalus gunnari</name>
    <name type="common">Mackerel icefish</name>
    <dbReference type="NCBI Taxonomy" id="52237"/>
    <lineage>
        <taxon>Eukaryota</taxon>
        <taxon>Metazoa</taxon>
        <taxon>Chordata</taxon>
        <taxon>Craniata</taxon>
        <taxon>Vertebrata</taxon>
        <taxon>Euteleostomi</taxon>
        <taxon>Actinopterygii</taxon>
        <taxon>Neopterygii</taxon>
        <taxon>Teleostei</taxon>
        <taxon>Neoteleostei</taxon>
        <taxon>Acanthomorphata</taxon>
        <taxon>Eupercaria</taxon>
        <taxon>Perciformes</taxon>
        <taxon>Notothenioidei</taxon>
        <taxon>Channichthyidae</taxon>
        <taxon>Champsocephalus</taxon>
    </lineage>
</organism>
<evidence type="ECO:0000313" key="2">
    <source>
        <dbReference type="EMBL" id="KAK5908986.1"/>
    </source>
</evidence>
<protein>
    <submittedName>
        <fullName evidence="2">Uncharacterized protein</fullName>
    </submittedName>
</protein>